<evidence type="ECO:0000256" key="3">
    <source>
        <dbReference type="ARBA" id="ARBA00023163"/>
    </source>
</evidence>
<dbReference type="SUPFAM" id="SSF52540">
    <property type="entry name" value="P-loop containing nucleoside triphosphate hydrolases"/>
    <property type="match status" value="1"/>
</dbReference>
<dbReference type="Proteomes" id="UP000198751">
    <property type="component" value="Chromosome I"/>
</dbReference>
<keyword evidence="1" id="KW-0805">Transcription regulation</keyword>
<sequence>MSSRTWPQIGGRTTGEDLIRALEESRAGVLITGASGSGKSYLTSLLTKEIRGDAYIVVLRASAGLTASPYGALNVLLRDLDSQFLSHPALVLSALTALLTARAEGKPVYLVIENAGDVDEFAGAVISQLARNGTAGLILTCTDPQRLGSELSRLCTDGYLARIELEPLPLPDAIAWLEASLGGRISASAAHEFWTASGGNPHYLKMLAGELVDSGALAVRDGVWVLTATDRPHGPAITDLVVTRLGKVGPGERMAMEVVSLAGTVPLEALLAIALPDDVDALEKRGILVVDDSLPRTVGMQNQLLRDVIRANIPTGRSSDLRRRFCEAVEPALMHPALRVALAAWALDCGSPLTEAEALHAAAIANTRADYPLALRLVRSVPGHSRSAAAVAEETTALAALGAVSEARSVLQQYREQAGGSADSNGADTLSSADTLRFQLAEAAVLQSDRATMDQAAERLRHVRKMLDGDLMPGDVAPAGVPRGMHGGPDAERALREELVLAEARVAGHLGRYAEAAALLEDALQDFETHGPEFRFMAGSLLCEAWALTGRQAEAADMAGQLLADGRNPMMSAAAAWSAAGRLRFALLLAGCWEDSASMLQPHWDSPLPAGQPFPASFDLALAVLRCLQGRAHEGLESLVPLIGQLRVRDDEGILGVATAAAAYASALQGEPDRAGSYLAQKRPGPARPGRPMEWLTAYFTILGVDGVDRPQAAGDALMRLADDDHAAGNHGLEVLALSTAVRLGRTAAASRLLETALRCDGDFAGLCAAYANAVLAHDVAQQVAVAQLAQDLQHDRFAFDVAEAVIRGAHALEDRALLLQARRIAETCRHRMRAPEDTVQQEDRITARELEIATLAARGHSNKAIAARLHLSVRTVEGHLYQIYGKLKIVERSELPFALGLAEGNQQ</sequence>
<accession>A0A1H2BVG6</accession>
<feature type="domain" description="HTH luxR-type" evidence="4">
    <location>
        <begin position="839"/>
        <end position="905"/>
    </location>
</feature>
<reference evidence="6" key="1">
    <citation type="submission" date="2016-10" db="EMBL/GenBank/DDBJ databases">
        <authorList>
            <person name="Varghese N."/>
            <person name="Submissions S."/>
        </authorList>
    </citation>
    <scope>NUCLEOTIDE SEQUENCE [LARGE SCALE GENOMIC DNA]</scope>
    <source>
        <strain evidence="6">IMMIB L-1606</strain>
    </source>
</reference>
<keyword evidence="3" id="KW-0804">Transcription</keyword>
<evidence type="ECO:0000256" key="2">
    <source>
        <dbReference type="ARBA" id="ARBA00023125"/>
    </source>
</evidence>
<dbReference type="CDD" id="cd06170">
    <property type="entry name" value="LuxR_C_like"/>
    <property type="match status" value="1"/>
</dbReference>
<dbReference type="GO" id="GO:0006355">
    <property type="term" value="P:regulation of DNA-templated transcription"/>
    <property type="evidence" value="ECO:0007669"/>
    <property type="project" value="InterPro"/>
</dbReference>
<dbReference type="AlphaFoldDB" id="A0A1H2BVG6"/>
<gene>
    <name evidence="5" type="ORF">SAMN04489743_4006</name>
</gene>
<dbReference type="PANTHER" id="PTHR44688:SF16">
    <property type="entry name" value="DNA-BINDING TRANSCRIPTIONAL ACTIVATOR DEVR_DOSR"/>
    <property type="match status" value="1"/>
</dbReference>
<dbReference type="SMART" id="SM00421">
    <property type="entry name" value="HTH_LUXR"/>
    <property type="match status" value="1"/>
</dbReference>
<protein>
    <submittedName>
        <fullName evidence="5">AAA ATPase domain-containing protein</fullName>
    </submittedName>
</protein>
<dbReference type="PANTHER" id="PTHR44688">
    <property type="entry name" value="DNA-BINDING TRANSCRIPTIONAL ACTIVATOR DEVR_DOSR"/>
    <property type="match status" value="1"/>
</dbReference>
<dbReference type="Gene3D" id="1.10.10.10">
    <property type="entry name" value="Winged helix-like DNA-binding domain superfamily/Winged helix DNA-binding domain"/>
    <property type="match status" value="1"/>
</dbReference>
<dbReference type="RefSeq" id="WP_091723552.1">
    <property type="nucleotide sequence ID" value="NZ_LT629779.1"/>
</dbReference>
<name>A0A1H2BVG6_9MICC</name>
<organism evidence="5 6">
    <name type="scientific">Pseudarthrobacter equi</name>
    <dbReference type="NCBI Taxonomy" id="728066"/>
    <lineage>
        <taxon>Bacteria</taxon>
        <taxon>Bacillati</taxon>
        <taxon>Actinomycetota</taxon>
        <taxon>Actinomycetes</taxon>
        <taxon>Micrococcales</taxon>
        <taxon>Micrococcaceae</taxon>
        <taxon>Pseudarthrobacter</taxon>
    </lineage>
</organism>
<evidence type="ECO:0000259" key="4">
    <source>
        <dbReference type="PROSITE" id="PS50043"/>
    </source>
</evidence>
<dbReference type="PRINTS" id="PR00038">
    <property type="entry name" value="HTHLUXR"/>
</dbReference>
<dbReference type="Pfam" id="PF13191">
    <property type="entry name" value="AAA_16"/>
    <property type="match status" value="1"/>
</dbReference>
<dbReference type="Pfam" id="PF00196">
    <property type="entry name" value="GerE"/>
    <property type="match status" value="1"/>
</dbReference>
<dbReference type="InterPro" id="IPR000792">
    <property type="entry name" value="Tscrpt_reg_LuxR_C"/>
</dbReference>
<dbReference type="OrthoDB" id="3197423at2"/>
<keyword evidence="6" id="KW-1185">Reference proteome</keyword>
<proteinExistence type="predicted"/>
<dbReference type="InterPro" id="IPR016032">
    <property type="entry name" value="Sig_transdc_resp-reg_C-effctor"/>
</dbReference>
<dbReference type="EMBL" id="LT629779">
    <property type="protein sequence ID" value="SDT62047.1"/>
    <property type="molecule type" value="Genomic_DNA"/>
</dbReference>
<dbReference type="Gene3D" id="3.40.50.300">
    <property type="entry name" value="P-loop containing nucleotide triphosphate hydrolases"/>
    <property type="match status" value="1"/>
</dbReference>
<evidence type="ECO:0000313" key="5">
    <source>
        <dbReference type="EMBL" id="SDT62047.1"/>
    </source>
</evidence>
<dbReference type="InterPro" id="IPR036388">
    <property type="entry name" value="WH-like_DNA-bd_sf"/>
</dbReference>
<dbReference type="InterPro" id="IPR041664">
    <property type="entry name" value="AAA_16"/>
</dbReference>
<evidence type="ECO:0000256" key="1">
    <source>
        <dbReference type="ARBA" id="ARBA00023015"/>
    </source>
</evidence>
<dbReference type="InterPro" id="IPR027417">
    <property type="entry name" value="P-loop_NTPase"/>
</dbReference>
<evidence type="ECO:0000313" key="6">
    <source>
        <dbReference type="Proteomes" id="UP000198751"/>
    </source>
</evidence>
<dbReference type="SUPFAM" id="SSF46894">
    <property type="entry name" value="C-terminal effector domain of the bipartite response regulators"/>
    <property type="match status" value="1"/>
</dbReference>
<keyword evidence="2" id="KW-0238">DNA-binding</keyword>
<dbReference type="PROSITE" id="PS50043">
    <property type="entry name" value="HTH_LUXR_2"/>
    <property type="match status" value="1"/>
</dbReference>
<dbReference type="GO" id="GO:0003677">
    <property type="term" value="F:DNA binding"/>
    <property type="evidence" value="ECO:0007669"/>
    <property type="project" value="UniProtKB-KW"/>
</dbReference>